<organism evidence="2 3">
    <name type="scientific">Merluccius polli</name>
    <name type="common">Benguela hake</name>
    <name type="synonym">Merluccius cadenati</name>
    <dbReference type="NCBI Taxonomy" id="89951"/>
    <lineage>
        <taxon>Eukaryota</taxon>
        <taxon>Metazoa</taxon>
        <taxon>Chordata</taxon>
        <taxon>Craniata</taxon>
        <taxon>Vertebrata</taxon>
        <taxon>Euteleostomi</taxon>
        <taxon>Actinopterygii</taxon>
        <taxon>Neopterygii</taxon>
        <taxon>Teleostei</taxon>
        <taxon>Neoteleostei</taxon>
        <taxon>Acanthomorphata</taxon>
        <taxon>Zeiogadaria</taxon>
        <taxon>Gadariae</taxon>
        <taxon>Gadiformes</taxon>
        <taxon>Gadoidei</taxon>
        <taxon>Merlucciidae</taxon>
        <taxon>Merluccius</taxon>
    </lineage>
</organism>
<dbReference type="AlphaFoldDB" id="A0AA47MUF8"/>
<reference evidence="2" key="1">
    <citation type="journal article" date="2023" name="Front. Mar. Sci.">
        <title>A new Merluccius polli reference genome to investigate the effects of global change in West African waters.</title>
        <authorList>
            <person name="Mateo J.L."/>
            <person name="Blanco-Fernandez C."/>
            <person name="Garcia-Vazquez E."/>
            <person name="Machado-Schiaffino G."/>
        </authorList>
    </citation>
    <scope>NUCLEOTIDE SEQUENCE</scope>
    <source>
        <strain evidence="2">C29</strain>
        <tissue evidence="2">Fin</tissue>
    </source>
</reference>
<evidence type="ECO:0000259" key="1">
    <source>
        <dbReference type="Pfam" id="PF17919"/>
    </source>
</evidence>
<dbReference type="Proteomes" id="UP001174136">
    <property type="component" value="Unassembled WGS sequence"/>
</dbReference>
<accession>A0AA47MUF8</accession>
<dbReference type="InterPro" id="IPR043502">
    <property type="entry name" value="DNA/RNA_pol_sf"/>
</dbReference>
<dbReference type="InterPro" id="IPR050951">
    <property type="entry name" value="Retrovirus_Pol_polyprotein"/>
</dbReference>
<protein>
    <submittedName>
        <fullName evidence="2">Retrovirus-related Pol polyprotein from transposon 17.6</fullName>
    </submittedName>
</protein>
<gene>
    <name evidence="2" type="primary">pol_27</name>
    <name evidence="2" type="ORF">N1851_014312</name>
</gene>
<proteinExistence type="predicted"/>
<dbReference type="SUPFAM" id="SSF56672">
    <property type="entry name" value="DNA/RNA polymerases"/>
    <property type="match status" value="1"/>
</dbReference>
<dbReference type="Pfam" id="PF17919">
    <property type="entry name" value="RT_RNaseH_2"/>
    <property type="match status" value="1"/>
</dbReference>
<dbReference type="InterPro" id="IPR041577">
    <property type="entry name" value="RT_RNaseH_2"/>
</dbReference>
<sequence>MVPVPGKQGRARICVGLNRLNQAVEHVLAAGRGQWLLANTSGQGNCETHHLKNTIWKIFLPQTSFWTPYSSRDLSVNAVLAWGPALEKAFAMLKTMISNAPVLAFYDVNRLSTMSADVSSYGLGGVVLQDQDRVAYCSRTLTSTQTRYAQIEKECLDSVCSGANSS</sequence>
<dbReference type="EMBL" id="JAOPHQ010002582">
    <property type="protein sequence ID" value="KAK0146380.1"/>
    <property type="molecule type" value="Genomic_DNA"/>
</dbReference>
<dbReference type="PANTHER" id="PTHR37984">
    <property type="entry name" value="PROTEIN CBG26694"/>
    <property type="match status" value="1"/>
</dbReference>
<name>A0AA47MUF8_MERPO</name>
<dbReference type="PANTHER" id="PTHR37984:SF8">
    <property type="entry name" value="CCHC-TYPE DOMAIN-CONTAINING PROTEIN"/>
    <property type="match status" value="1"/>
</dbReference>
<feature type="domain" description="Reverse transcriptase/retrotransposon-derived protein RNase H-like" evidence="1">
    <location>
        <begin position="82"/>
        <end position="156"/>
    </location>
</feature>
<comment type="caution">
    <text evidence="2">The sequence shown here is derived from an EMBL/GenBank/DDBJ whole genome shotgun (WGS) entry which is preliminary data.</text>
</comment>
<keyword evidence="3" id="KW-1185">Reference proteome</keyword>
<evidence type="ECO:0000313" key="2">
    <source>
        <dbReference type="EMBL" id="KAK0146380.1"/>
    </source>
</evidence>
<evidence type="ECO:0000313" key="3">
    <source>
        <dbReference type="Proteomes" id="UP001174136"/>
    </source>
</evidence>